<feature type="domain" description="Chalcone isomerase" evidence="1">
    <location>
        <begin position="153"/>
        <end position="278"/>
    </location>
</feature>
<accession>A0A286UQP8</accession>
<comment type="caution">
    <text evidence="2">The sequence shown here is derived from an EMBL/GenBank/DDBJ whole genome shotgun (WGS) entry which is preliminary data.</text>
</comment>
<name>A0A286UQP8_9AGAM</name>
<organism evidence="2 3">
    <name type="scientific">Pyrrhoderma noxium</name>
    <dbReference type="NCBI Taxonomy" id="2282107"/>
    <lineage>
        <taxon>Eukaryota</taxon>
        <taxon>Fungi</taxon>
        <taxon>Dikarya</taxon>
        <taxon>Basidiomycota</taxon>
        <taxon>Agaricomycotina</taxon>
        <taxon>Agaricomycetes</taxon>
        <taxon>Hymenochaetales</taxon>
        <taxon>Hymenochaetaceae</taxon>
        <taxon>Pyrrhoderma</taxon>
    </lineage>
</organism>
<dbReference type="InParanoid" id="A0A286UQP8"/>
<dbReference type="InterPro" id="IPR016087">
    <property type="entry name" value="Chalcone_isomerase"/>
</dbReference>
<dbReference type="AlphaFoldDB" id="A0A286UQP8"/>
<proteinExistence type="predicted"/>
<keyword evidence="3" id="KW-1185">Reference proteome</keyword>
<dbReference type="InterPro" id="IPR016088">
    <property type="entry name" value="Chalcone_isomerase_3-sand"/>
</dbReference>
<dbReference type="SUPFAM" id="SSF54626">
    <property type="entry name" value="Chalcone isomerase"/>
    <property type="match status" value="1"/>
</dbReference>
<reference evidence="2 3" key="1">
    <citation type="journal article" date="2017" name="Mol. Ecol.">
        <title>Comparative and population genomic landscape of Phellinus noxius: A hypervariable fungus causing root rot in trees.</title>
        <authorList>
            <person name="Chung C.L."/>
            <person name="Lee T.J."/>
            <person name="Akiba M."/>
            <person name="Lee H.H."/>
            <person name="Kuo T.H."/>
            <person name="Liu D."/>
            <person name="Ke H.M."/>
            <person name="Yokoi T."/>
            <person name="Roa M.B."/>
            <person name="Lu M.J."/>
            <person name="Chang Y.Y."/>
            <person name="Ann P.J."/>
            <person name="Tsai J.N."/>
            <person name="Chen C.Y."/>
            <person name="Tzean S.S."/>
            <person name="Ota Y."/>
            <person name="Hattori T."/>
            <person name="Sahashi N."/>
            <person name="Liou R.F."/>
            <person name="Kikuchi T."/>
            <person name="Tsai I.J."/>
        </authorList>
    </citation>
    <scope>NUCLEOTIDE SEQUENCE [LARGE SCALE GENOMIC DNA]</scope>
    <source>
        <strain evidence="2 3">FFPRI411160</strain>
    </source>
</reference>
<keyword evidence="2" id="KW-0413">Isomerase</keyword>
<dbReference type="OrthoDB" id="18193at2759"/>
<dbReference type="Proteomes" id="UP000217199">
    <property type="component" value="Unassembled WGS sequence"/>
</dbReference>
<dbReference type="GO" id="GO:0016872">
    <property type="term" value="F:intramolecular lyase activity"/>
    <property type="evidence" value="ECO:0007669"/>
    <property type="project" value="InterPro"/>
</dbReference>
<gene>
    <name evidence="2" type="ORF">PNOK_0181600</name>
</gene>
<feature type="domain" description="Chalcone isomerase" evidence="1">
    <location>
        <begin position="107"/>
        <end position="134"/>
    </location>
</feature>
<dbReference type="InterPro" id="IPR036298">
    <property type="entry name" value="Chalcone_isomerase_sf"/>
</dbReference>
<dbReference type="PANTHER" id="PTHR47284">
    <property type="entry name" value="FATTY-ACID-BINDING PROTEIN 2"/>
    <property type="match status" value="1"/>
</dbReference>
<dbReference type="EMBL" id="NBII01000002">
    <property type="protein sequence ID" value="PAV21859.1"/>
    <property type="molecule type" value="Genomic_DNA"/>
</dbReference>
<protein>
    <submittedName>
        <fullName evidence="2">Chalcone-flavanone isomerase</fullName>
    </submittedName>
</protein>
<sequence length="290" mass="32043">MSTRNLSTRLLTTARKHYSSPARFRHFSSYAPASGSRVTWRHGLGLFATVTAATLAVTLQVKSTVHLDAQPDSLLGPNPSTSRKDEATGIEFPETLVIPSRVRLPPFNLVGLGVRTVSFIGIKVYSIAFYADLSNPSLKIPEDASPDEKIEYIISNTACVLRIIPTRNTSFSHLRDGFIRSLQAHMSLQLKNGKISAQEAEEAQSPLRKLKSMFPSTPLKKGEPLDILLLPPPKNPEEKRSLVIRDLGSVECNWVSKQFLMVYFTGDGLSPPMKKSVVNYLQGPIELIKS</sequence>
<evidence type="ECO:0000313" key="3">
    <source>
        <dbReference type="Proteomes" id="UP000217199"/>
    </source>
</evidence>
<dbReference type="STRING" id="2282107.A0A286UQP8"/>
<evidence type="ECO:0000313" key="2">
    <source>
        <dbReference type="EMBL" id="PAV21859.1"/>
    </source>
</evidence>
<dbReference type="Pfam" id="PF16035">
    <property type="entry name" value="Chalcone_2"/>
    <property type="match status" value="2"/>
</dbReference>
<dbReference type="PANTHER" id="PTHR47284:SF3">
    <property type="entry name" value="FATTY-ACID-BINDING PROTEIN 2"/>
    <property type="match status" value="1"/>
</dbReference>
<evidence type="ECO:0000259" key="1">
    <source>
        <dbReference type="Pfam" id="PF16035"/>
    </source>
</evidence>
<dbReference type="Gene3D" id="3.50.70.10">
    <property type="match status" value="1"/>
</dbReference>